<dbReference type="OrthoDB" id="3729032at2"/>
<dbReference type="Proteomes" id="UP000291933">
    <property type="component" value="Unassembled WGS sequence"/>
</dbReference>
<proteinExistence type="predicted"/>
<name>A0A4Q9KKC6_PROTD</name>
<dbReference type="RefSeq" id="WP_131172031.1">
    <property type="nucleotide sequence ID" value="NZ_FXTL01000007.1"/>
</dbReference>
<evidence type="ECO:0000313" key="1">
    <source>
        <dbReference type="EMBL" id="TBT94942.1"/>
    </source>
</evidence>
<comment type="caution">
    <text evidence="1">The sequence shown here is derived from an EMBL/GenBank/DDBJ whole genome shotgun (WGS) entry which is preliminary data.</text>
</comment>
<dbReference type="Pfam" id="PF20184">
    <property type="entry name" value="DUF6547"/>
    <property type="match status" value="1"/>
</dbReference>
<reference evidence="1 2" key="1">
    <citation type="submission" date="2019-01" db="EMBL/GenBank/DDBJ databases">
        <title>Lactibacter flavus gen. nov., sp. nov., a novel bacterium of the family Propionibacteriaceae isolated from raw milk and dairy products.</title>
        <authorList>
            <person name="Huptas C."/>
            <person name="Wenning M."/>
            <person name="Breitenwieser F."/>
            <person name="Doll E."/>
            <person name="Von Neubeck M."/>
            <person name="Busse H.-J."/>
            <person name="Scherer S."/>
        </authorList>
    </citation>
    <scope>NUCLEOTIDE SEQUENCE [LARGE SCALE GENOMIC DNA]</scope>
    <source>
        <strain evidence="2">DSM 22130 / JCM 15804 / WR061</strain>
    </source>
</reference>
<protein>
    <submittedName>
        <fullName evidence="1">Uncharacterized protein</fullName>
    </submittedName>
</protein>
<keyword evidence="2" id="KW-1185">Reference proteome</keyword>
<dbReference type="AlphaFoldDB" id="A0A4Q9KKC6"/>
<dbReference type="InterPro" id="IPR046677">
    <property type="entry name" value="DUF6547"/>
</dbReference>
<accession>A0A4Q9KKC6</accession>
<dbReference type="EMBL" id="SDMR01000008">
    <property type="protein sequence ID" value="TBT94942.1"/>
    <property type="molecule type" value="Genomic_DNA"/>
</dbReference>
<organism evidence="1 2">
    <name type="scientific">Propioniciclava tarda</name>
    <dbReference type="NCBI Taxonomy" id="433330"/>
    <lineage>
        <taxon>Bacteria</taxon>
        <taxon>Bacillati</taxon>
        <taxon>Actinomycetota</taxon>
        <taxon>Actinomycetes</taxon>
        <taxon>Propionibacteriales</taxon>
        <taxon>Propionibacteriaceae</taxon>
        <taxon>Propioniciclava</taxon>
    </lineage>
</organism>
<gene>
    <name evidence="1" type="ORF">ET996_07965</name>
</gene>
<sequence length="116" mass="12995">MTDDRFLYRTVIDALVVQCRDGQGQVSAHRVRAGVWNENAEAVDDASPDQHEMNVLLAGLTEEQRHALAVLFAEEFSSGVYNALQVLEFARVVPFDAGTASDHFLDRMDGWSWPED</sequence>
<evidence type="ECO:0000313" key="2">
    <source>
        <dbReference type="Proteomes" id="UP000291933"/>
    </source>
</evidence>